<proteinExistence type="predicted"/>
<feature type="chain" id="PRO_5016963511" evidence="2">
    <location>
        <begin position="19"/>
        <end position="456"/>
    </location>
</feature>
<organism evidence="3 4">
    <name type="scientific">Tetradesmus obliquus</name>
    <name type="common">Green alga</name>
    <name type="synonym">Acutodesmus obliquus</name>
    <dbReference type="NCBI Taxonomy" id="3088"/>
    <lineage>
        <taxon>Eukaryota</taxon>
        <taxon>Viridiplantae</taxon>
        <taxon>Chlorophyta</taxon>
        <taxon>core chlorophytes</taxon>
        <taxon>Chlorophyceae</taxon>
        <taxon>CS clade</taxon>
        <taxon>Sphaeropleales</taxon>
        <taxon>Scenedesmaceae</taxon>
        <taxon>Tetradesmus</taxon>
    </lineage>
</organism>
<sequence>MAFKVLVLLLAGLGLASAASWITATDCSSAAPPTAFGPPTSDPKTTVSISTAATGAPDNGLCPGLMYNLKVVFPNSRKFIVAASKGTFAGSSATCPNRRMSSAGATSVGLQLTLPCDASGVTTITVSSIAVNTTSSSAYRKLTVDLPILSKSSACTMSTCNMPAAAATTTTVVTTSSSPTASTVTTTATPAQSTTSSTASTATSTSSMGNQLTFDLSAIFDANPLAGLGGLTTALQGFGIGSSGSASAIGNLTSLVNSLKTVGSVVNAVTGINAAGTTTTSASTTPTITATVPSLDPTQFLTALQQIGTLVNTGSSSGVLGLLTSLNTIQSAVSNNSSVAQISGVLNALKTVGSIFNPTVAASSSTTTGGSTTSSSTTGTSTTGSSVPTPVTATSPLQSIIAAGEDVVHKLQACLPASGTTSSGLAAINLPSLLPFVQSIGTFFNKLSVLNSALSG</sequence>
<keyword evidence="4" id="KW-1185">Reference proteome</keyword>
<evidence type="ECO:0000313" key="3">
    <source>
        <dbReference type="EMBL" id="SZX77207.1"/>
    </source>
</evidence>
<evidence type="ECO:0000313" key="4">
    <source>
        <dbReference type="Proteomes" id="UP000256970"/>
    </source>
</evidence>
<protein>
    <submittedName>
        <fullName evidence="3">Uncharacterized protein</fullName>
    </submittedName>
</protein>
<name>A0A383WI96_TETOB</name>
<dbReference type="EMBL" id="FNXT01001276">
    <property type="protein sequence ID" value="SZX77207.1"/>
    <property type="molecule type" value="Genomic_DNA"/>
</dbReference>
<evidence type="ECO:0000256" key="1">
    <source>
        <dbReference type="SAM" id="MobiDB-lite"/>
    </source>
</evidence>
<gene>
    <name evidence="3" type="ORF">BQ4739_LOCUS17549</name>
</gene>
<accession>A0A383WI96</accession>
<evidence type="ECO:0000256" key="2">
    <source>
        <dbReference type="SAM" id="SignalP"/>
    </source>
</evidence>
<keyword evidence="2" id="KW-0732">Signal</keyword>
<dbReference type="AlphaFoldDB" id="A0A383WI96"/>
<dbReference type="Proteomes" id="UP000256970">
    <property type="component" value="Unassembled WGS sequence"/>
</dbReference>
<feature type="region of interest" description="Disordered" evidence="1">
    <location>
        <begin position="176"/>
        <end position="206"/>
    </location>
</feature>
<reference evidence="3 4" key="1">
    <citation type="submission" date="2016-10" db="EMBL/GenBank/DDBJ databases">
        <authorList>
            <person name="Cai Z."/>
        </authorList>
    </citation>
    <scope>NUCLEOTIDE SEQUENCE [LARGE SCALE GENOMIC DNA]</scope>
</reference>
<feature type="signal peptide" evidence="2">
    <location>
        <begin position="1"/>
        <end position="18"/>
    </location>
</feature>
<feature type="region of interest" description="Disordered" evidence="1">
    <location>
        <begin position="361"/>
        <end position="390"/>
    </location>
</feature>